<evidence type="ECO:0000256" key="5">
    <source>
        <dbReference type="ARBA" id="ARBA00022840"/>
    </source>
</evidence>
<dbReference type="RefSeq" id="WP_166232941.1">
    <property type="nucleotide sequence ID" value="NZ_CP049865.1"/>
</dbReference>
<dbReference type="EMBL" id="CP049865">
    <property type="protein sequence ID" value="QIK72003.1"/>
    <property type="molecule type" value="Genomic_DNA"/>
</dbReference>
<dbReference type="GO" id="GO:0005524">
    <property type="term" value="F:ATP binding"/>
    <property type="evidence" value="ECO:0007669"/>
    <property type="project" value="UniProtKB-KW"/>
</dbReference>
<dbReference type="InterPro" id="IPR018484">
    <property type="entry name" value="FGGY_N"/>
</dbReference>
<keyword evidence="7" id="KW-0684">Rhamnose metabolism</keyword>
<evidence type="ECO:0000256" key="2">
    <source>
        <dbReference type="ARBA" id="ARBA00022679"/>
    </source>
</evidence>
<keyword evidence="4 10" id="KW-0418">Kinase</keyword>
<comment type="similarity">
    <text evidence="1">Belongs to the FGGY kinase family.</text>
</comment>
<dbReference type="KEGG" id="prv:G7070_06655"/>
<dbReference type="AlphaFoldDB" id="A0A6G7Y5E4"/>
<dbReference type="GO" id="GO:0005829">
    <property type="term" value="C:cytosol"/>
    <property type="evidence" value="ECO:0007669"/>
    <property type="project" value="TreeGrafter"/>
</dbReference>
<evidence type="ECO:0000256" key="6">
    <source>
        <dbReference type="ARBA" id="ARBA00023157"/>
    </source>
</evidence>
<keyword evidence="2" id="KW-0808">Transferase</keyword>
<dbReference type="InterPro" id="IPR013449">
    <property type="entry name" value="Rhamnulokinase"/>
</dbReference>
<dbReference type="PANTHER" id="PTHR10196">
    <property type="entry name" value="SUGAR KINASE"/>
    <property type="match status" value="1"/>
</dbReference>
<dbReference type="GO" id="GO:0004370">
    <property type="term" value="F:glycerol kinase activity"/>
    <property type="evidence" value="ECO:0007669"/>
    <property type="project" value="TreeGrafter"/>
</dbReference>
<sequence length="473" mass="49453">MSAPVTVAAVDLGATSGRVMLGRVSADGIALEQVARFAHEPVRLPDGLHWDLLHLYASALDGLRAAAASAPLDGIGIDSWAVDYGLLRGDALVGLPYAYRDERGARGVEAVHAVVPFAELYGRNGLQFLPFNTLYQLAAETPSGLGAERFLMLPDLLAFWLTGERVNEVTNASSTGLLDPRTGTWDTDLMGRLGIPASLFGPLVQPGDRIGALTGHAAEMVGAAVPVFAAPSHDTAAAVLAVPMDPTRAAYISCGTWGLVGVETPAPILTDAAREANFTNEGGVDGTTRFLRNVMGLWILTETLRGWEREGRPVDLTDVLAAATAEPEPAHLFDVDDARFLPPGDMPARIASWLTERGLPVPASQPALVRLILESLADAFARTALLAGELSGIPIAQIHIVGGGSLNELLCARTAARAGVPVLAGPVEATALGNVLAQARGLGLPGGLADLRDLVARSTSPRRHEPGHLVPTS</sequence>
<reference evidence="10 11" key="1">
    <citation type="submission" date="2020-03" db="EMBL/GenBank/DDBJ databases">
        <title>Propioniciclava sp. nov., isolated from Hydrophilus acuminatus.</title>
        <authorList>
            <person name="Hyun D.-W."/>
            <person name="Bae J.-W."/>
        </authorList>
    </citation>
    <scope>NUCLEOTIDE SEQUENCE [LARGE SCALE GENOMIC DNA]</scope>
    <source>
        <strain evidence="10 11">HDW11</strain>
    </source>
</reference>
<proteinExistence type="inferred from homology"/>
<name>A0A6G7Y5E4_9ACTN</name>
<feature type="domain" description="Carbohydrate kinase FGGY N-terminal" evidence="8">
    <location>
        <begin position="8"/>
        <end position="240"/>
    </location>
</feature>
<evidence type="ECO:0000256" key="3">
    <source>
        <dbReference type="ARBA" id="ARBA00022741"/>
    </source>
</evidence>
<evidence type="ECO:0000256" key="4">
    <source>
        <dbReference type="ARBA" id="ARBA00022777"/>
    </source>
</evidence>
<dbReference type="GO" id="GO:0008993">
    <property type="term" value="F:rhamnulokinase activity"/>
    <property type="evidence" value="ECO:0007669"/>
    <property type="project" value="InterPro"/>
</dbReference>
<keyword evidence="11" id="KW-1185">Reference proteome</keyword>
<evidence type="ECO:0000256" key="1">
    <source>
        <dbReference type="ARBA" id="ARBA00009156"/>
    </source>
</evidence>
<dbReference type="Pfam" id="PF00370">
    <property type="entry name" value="FGGY_N"/>
    <property type="match status" value="1"/>
</dbReference>
<dbReference type="Gene3D" id="3.30.420.40">
    <property type="match status" value="2"/>
</dbReference>
<dbReference type="PANTHER" id="PTHR10196:SF93">
    <property type="entry name" value="L-RHAMNULOKINASE"/>
    <property type="match status" value="1"/>
</dbReference>
<dbReference type="Pfam" id="PF02782">
    <property type="entry name" value="FGGY_C"/>
    <property type="match status" value="1"/>
</dbReference>
<dbReference type="InterPro" id="IPR018485">
    <property type="entry name" value="FGGY_C"/>
</dbReference>
<accession>A0A6G7Y5E4</accession>
<protein>
    <submittedName>
        <fullName evidence="10">Rhamnulokinase</fullName>
    </submittedName>
</protein>
<evidence type="ECO:0000313" key="11">
    <source>
        <dbReference type="Proteomes" id="UP000501058"/>
    </source>
</evidence>
<keyword evidence="3" id="KW-0547">Nucleotide-binding</keyword>
<evidence type="ECO:0000259" key="9">
    <source>
        <dbReference type="Pfam" id="PF02782"/>
    </source>
</evidence>
<dbReference type="GO" id="GO:0019301">
    <property type="term" value="P:rhamnose catabolic process"/>
    <property type="evidence" value="ECO:0007669"/>
    <property type="project" value="InterPro"/>
</dbReference>
<feature type="domain" description="Carbohydrate kinase FGGY C-terminal" evidence="9">
    <location>
        <begin position="250"/>
        <end position="440"/>
    </location>
</feature>
<keyword evidence="5" id="KW-0067">ATP-binding</keyword>
<gene>
    <name evidence="10" type="ORF">G7070_06655</name>
</gene>
<keyword evidence="6" id="KW-1015">Disulfide bond</keyword>
<dbReference type="CDD" id="cd07771">
    <property type="entry name" value="ASKHA_NBD_FGGY_RhaB-like"/>
    <property type="match status" value="1"/>
</dbReference>
<organism evidence="10 11">
    <name type="scientific">Propioniciclava coleopterorum</name>
    <dbReference type="NCBI Taxonomy" id="2714937"/>
    <lineage>
        <taxon>Bacteria</taxon>
        <taxon>Bacillati</taxon>
        <taxon>Actinomycetota</taxon>
        <taxon>Actinomycetes</taxon>
        <taxon>Propionibacteriales</taxon>
        <taxon>Propionibacteriaceae</taxon>
        <taxon>Propioniciclava</taxon>
    </lineage>
</organism>
<dbReference type="SUPFAM" id="SSF53067">
    <property type="entry name" value="Actin-like ATPase domain"/>
    <property type="match status" value="2"/>
</dbReference>
<dbReference type="GO" id="GO:0006071">
    <property type="term" value="P:glycerol metabolic process"/>
    <property type="evidence" value="ECO:0007669"/>
    <property type="project" value="TreeGrafter"/>
</dbReference>
<evidence type="ECO:0000256" key="7">
    <source>
        <dbReference type="ARBA" id="ARBA00023308"/>
    </source>
</evidence>
<evidence type="ECO:0000313" key="10">
    <source>
        <dbReference type="EMBL" id="QIK72003.1"/>
    </source>
</evidence>
<dbReference type="Proteomes" id="UP000501058">
    <property type="component" value="Chromosome"/>
</dbReference>
<evidence type="ECO:0000259" key="8">
    <source>
        <dbReference type="Pfam" id="PF00370"/>
    </source>
</evidence>
<dbReference type="InterPro" id="IPR043129">
    <property type="entry name" value="ATPase_NBD"/>
</dbReference>